<dbReference type="Proteomes" id="UP001234297">
    <property type="component" value="Chromosome 2"/>
</dbReference>
<dbReference type="EMBL" id="CM056810">
    <property type="protein sequence ID" value="KAJ8643573.1"/>
    <property type="molecule type" value="Genomic_DNA"/>
</dbReference>
<reference evidence="1 2" key="1">
    <citation type="journal article" date="2022" name="Hortic Res">
        <title>A haplotype resolved chromosomal level avocado genome allows analysis of novel avocado genes.</title>
        <authorList>
            <person name="Nath O."/>
            <person name="Fletcher S.J."/>
            <person name="Hayward A."/>
            <person name="Shaw L.M."/>
            <person name="Masouleh A.K."/>
            <person name="Furtado A."/>
            <person name="Henry R.J."/>
            <person name="Mitter N."/>
        </authorList>
    </citation>
    <scope>NUCLEOTIDE SEQUENCE [LARGE SCALE GENOMIC DNA]</scope>
    <source>
        <strain evidence="2">cv. Hass</strain>
    </source>
</reference>
<protein>
    <submittedName>
        <fullName evidence="1">Uncharacterized protein</fullName>
    </submittedName>
</protein>
<evidence type="ECO:0000313" key="1">
    <source>
        <dbReference type="EMBL" id="KAJ8643573.1"/>
    </source>
</evidence>
<sequence>MVSTREFYQRAILDYDGVFRQYRYQKKQSNSGLRGESWSSIVLEPSNICMTDPVSLGVVCGFKSYCKLDGDKPHCLCPTRTGHCPTSNPKYPWMNQCREACLGDCLCAVAIFRGGDWWKKKLPLLNGRMDSTVERKALIKVRKIDSNSPLTPPSSCGRKKQHVTGPQYIHALRQVWVP</sequence>
<accession>A0ACC2MDT4</accession>
<name>A0ACC2MDT4_PERAE</name>
<organism evidence="1 2">
    <name type="scientific">Persea americana</name>
    <name type="common">Avocado</name>
    <dbReference type="NCBI Taxonomy" id="3435"/>
    <lineage>
        <taxon>Eukaryota</taxon>
        <taxon>Viridiplantae</taxon>
        <taxon>Streptophyta</taxon>
        <taxon>Embryophyta</taxon>
        <taxon>Tracheophyta</taxon>
        <taxon>Spermatophyta</taxon>
        <taxon>Magnoliopsida</taxon>
        <taxon>Magnoliidae</taxon>
        <taxon>Laurales</taxon>
        <taxon>Lauraceae</taxon>
        <taxon>Persea</taxon>
    </lineage>
</organism>
<proteinExistence type="predicted"/>
<gene>
    <name evidence="1" type="ORF">MRB53_005321</name>
</gene>
<evidence type="ECO:0000313" key="2">
    <source>
        <dbReference type="Proteomes" id="UP001234297"/>
    </source>
</evidence>
<comment type="caution">
    <text evidence="1">The sequence shown here is derived from an EMBL/GenBank/DDBJ whole genome shotgun (WGS) entry which is preliminary data.</text>
</comment>
<keyword evidence="2" id="KW-1185">Reference proteome</keyword>